<name>A0AAD7T723_9TELE</name>
<reference evidence="2" key="1">
    <citation type="journal article" date="2023" name="Science">
        <title>Genome structures resolve the early diversification of teleost fishes.</title>
        <authorList>
            <person name="Parey E."/>
            <person name="Louis A."/>
            <person name="Montfort J."/>
            <person name="Bouchez O."/>
            <person name="Roques C."/>
            <person name="Iampietro C."/>
            <person name="Lluch J."/>
            <person name="Castinel A."/>
            <person name="Donnadieu C."/>
            <person name="Desvignes T."/>
            <person name="Floi Bucao C."/>
            <person name="Jouanno E."/>
            <person name="Wen M."/>
            <person name="Mejri S."/>
            <person name="Dirks R."/>
            <person name="Jansen H."/>
            <person name="Henkel C."/>
            <person name="Chen W.J."/>
            <person name="Zahm M."/>
            <person name="Cabau C."/>
            <person name="Klopp C."/>
            <person name="Thompson A.W."/>
            <person name="Robinson-Rechavi M."/>
            <person name="Braasch I."/>
            <person name="Lecointre G."/>
            <person name="Bobe J."/>
            <person name="Postlethwait J.H."/>
            <person name="Berthelot C."/>
            <person name="Roest Crollius H."/>
            <person name="Guiguen Y."/>
        </authorList>
    </citation>
    <scope>NUCLEOTIDE SEQUENCE</scope>
    <source>
        <strain evidence="2">NC1722</strain>
    </source>
</reference>
<accession>A0AAD7T723</accession>
<proteinExistence type="predicted"/>
<dbReference type="EMBL" id="JAINUG010000011">
    <property type="protein sequence ID" value="KAJ8414741.1"/>
    <property type="molecule type" value="Genomic_DNA"/>
</dbReference>
<sequence length="176" mass="18882">MRIATERVAVISPASPWVSPLVLNEIIRTAEQRETRGIAKPPEGRRVSAHGLQRGAVLLRAPRRSALGGAEQGVPAEEPSGELPSTPVFQMLWLTNLEHPPSLLQRGAPTRGRSRSAEGRAGPKWLGERVMQVACTVARSTLCLATSSSLVQSGASCHDSTRDGEVAGLQLYRKCT</sequence>
<evidence type="ECO:0000313" key="2">
    <source>
        <dbReference type="EMBL" id="KAJ8414741.1"/>
    </source>
</evidence>
<dbReference type="AlphaFoldDB" id="A0AAD7T723"/>
<keyword evidence="3" id="KW-1185">Reference proteome</keyword>
<organism evidence="2 3">
    <name type="scientific">Aldrovandia affinis</name>
    <dbReference type="NCBI Taxonomy" id="143900"/>
    <lineage>
        <taxon>Eukaryota</taxon>
        <taxon>Metazoa</taxon>
        <taxon>Chordata</taxon>
        <taxon>Craniata</taxon>
        <taxon>Vertebrata</taxon>
        <taxon>Euteleostomi</taxon>
        <taxon>Actinopterygii</taxon>
        <taxon>Neopterygii</taxon>
        <taxon>Teleostei</taxon>
        <taxon>Notacanthiformes</taxon>
        <taxon>Halosauridae</taxon>
        <taxon>Aldrovandia</taxon>
    </lineage>
</organism>
<feature type="region of interest" description="Disordered" evidence="1">
    <location>
        <begin position="102"/>
        <end position="123"/>
    </location>
</feature>
<protein>
    <submittedName>
        <fullName evidence="2">Uncharacterized protein</fullName>
    </submittedName>
</protein>
<evidence type="ECO:0000313" key="3">
    <source>
        <dbReference type="Proteomes" id="UP001221898"/>
    </source>
</evidence>
<comment type="caution">
    <text evidence="2">The sequence shown here is derived from an EMBL/GenBank/DDBJ whole genome shotgun (WGS) entry which is preliminary data.</text>
</comment>
<gene>
    <name evidence="2" type="ORF">AAFF_G00022640</name>
</gene>
<evidence type="ECO:0000256" key="1">
    <source>
        <dbReference type="SAM" id="MobiDB-lite"/>
    </source>
</evidence>
<dbReference type="Proteomes" id="UP001221898">
    <property type="component" value="Unassembled WGS sequence"/>
</dbReference>